<dbReference type="GO" id="GO:0002144">
    <property type="term" value="C:cytosolic tRNA wobble base thiouridylase complex"/>
    <property type="evidence" value="ECO:0007669"/>
    <property type="project" value="TreeGrafter"/>
</dbReference>
<evidence type="ECO:0000256" key="2">
    <source>
        <dbReference type="PIRSR" id="PIRSR004976-50"/>
    </source>
</evidence>
<dbReference type="InterPro" id="IPR011063">
    <property type="entry name" value="TilS/TtcA_N"/>
</dbReference>
<reference evidence="5" key="2">
    <citation type="submission" date="2020-09" db="EMBL/GenBank/DDBJ databases">
        <authorList>
            <person name="Sun Q."/>
            <person name="Ohkuma M."/>
        </authorList>
    </citation>
    <scope>NUCLEOTIDE SEQUENCE</scope>
    <source>
        <strain evidence="5">JCM 10088</strain>
    </source>
</reference>
<feature type="binding site" evidence="2">
    <location>
        <position position="309"/>
    </location>
    <ligand>
        <name>Zn(2+)</name>
        <dbReference type="ChEBI" id="CHEBI:29105"/>
        <label>2</label>
    </ligand>
</feature>
<dbReference type="Proteomes" id="UP000610960">
    <property type="component" value="Unassembled WGS sequence"/>
</dbReference>
<keyword evidence="6" id="KW-1185">Reference proteome</keyword>
<feature type="binding site" evidence="2">
    <location>
        <position position="27"/>
    </location>
    <ligand>
        <name>Zn(2+)</name>
        <dbReference type="ChEBI" id="CHEBI:29105"/>
        <label>1</label>
    </ligand>
</feature>
<dbReference type="GO" id="GO:0016740">
    <property type="term" value="F:transferase activity"/>
    <property type="evidence" value="ECO:0007669"/>
    <property type="project" value="UniProtKB-KW"/>
</dbReference>
<feature type="binding site" evidence="2">
    <location>
        <position position="294"/>
    </location>
    <ligand>
        <name>Zn(2+)</name>
        <dbReference type="ChEBI" id="CHEBI:29105"/>
        <label>2</label>
    </ligand>
</feature>
<evidence type="ECO:0000259" key="4">
    <source>
        <dbReference type="Pfam" id="PF01171"/>
    </source>
</evidence>
<dbReference type="NCBIfam" id="TIGR00269">
    <property type="entry name" value="TIGR00269 family protein"/>
    <property type="match status" value="1"/>
</dbReference>
<dbReference type="AlphaFoldDB" id="A0A830GYL3"/>
<evidence type="ECO:0000313" key="6">
    <source>
        <dbReference type="Proteomes" id="UP000610960"/>
    </source>
</evidence>
<proteinExistence type="predicted"/>
<evidence type="ECO:0000313" key="5">
    <source>
        <dbReference type="EMBL" id="GGP22555.1"/>
    </source>
</evidence>
<dbReference type="RefSeq" id="WP_188597160.1">
    <property type="nucleotide sequence ID" value="NZ_BMNL01000004.1"/>
</dbReference>
<feature type="binding site" evidence="2">
    <location>
        <position position="7"/>
    </location>
    <ligand>
        <name>Zn(2+)</name>
        <dbReference type="ChEBI" id="CHEBI:29105"/>
        <label>1</label>
    </ligand>
</feature>
<keyword evidence="2" id="KW-0862">Zinc</keyword>
<feature type="binding site" evidence="3">
    <location>
        <position position="174"/>
    </location>
    <ligand>
        <name>ATP</name>
        <dbReference type="ChEBI" id="CHEBI:30616"/>
    </ligand>
</feature>
<dbReference type="GO" id="GO:0005524">
    <property type="term" value="F:ATP binding"/>
    <property type="evidence" value="ECO:0007669"/>
    <property type="project" value="UniProtKB-KW"/>
</dbReference>
<keyword evidence="3" id="KW-0067">ATP-binding</keyword>
<dbReference type="InterPro" id="IPR035107">
    <property type="entry name" value="tRNA_thiolation_TtcA_Ctu1"/>
</dbReference>
<accession>A0A830GYL3</accession>
<dbReference type="Gene3D" id="3.40.50.620">
    <property type="entry name" value="HUPs"/>
    <property type="match status" value="1"/>
</dbReference>
<feature type="domain" description="tRNA(Ile)-lysidine/2-thiocytidine synthase N-terminal" evidence="4">
    <location>
        <begin position="52"/>
        <end position="238"/>
    </location>
</feature>
<feature type="binding site" evidence="3">
    <location>
        <position position="89"/>
    </location>
    <ligand>
        <name>ATP</name>
        <dbReference type="ChEBI" id="CHEBI:30616"/>
    </ligand>
</feature>
<name>A0A830GYL3_9CREN</name>
<dbReference type="GO" id="GO:0046872">
    <property type="term" value="F:metal ion binding"/>
    <property type="evidence" value="ECO:0007669"/>
    <property type="project" value="UniProtKB-KW"/>
</dbReference>
<keyword evidence="1" id="KW-0808">Transferase</keyword>
<dbReference type="PIRSF" id="PIRSF004976">
    <property type="entry name" value="ATPase_YdaO"/>
    <property type="match status" value="1"/>
</dbReference>
<feature type="binding site" evidence="2">
    <location>
        <position position="306"/>
    </location>
    <ligand>
        <name>Zn(2+)</name>
        <dbReference type="ChEBI" id="CHEBI:29105"/>
        <label>2</label>
    </ligand>
</feature>
<evidence type="ECO:0000256" key="1">
    <source>
        <dbReference type="ARBA" id="ARBA00022679"/>
    </source>
</evidence>
<comment type="caution">
    <text evidence="5">The sequence shown here is derived from an EMBL/GenBank/DDBJ whole genome shotgun (WGS) entry which is preliminary data.</text>
</comment>
<feature type="binding site" evidence="3">
    <location>
        <position position="61"/>
    </location>
    <ligand>
        <name>ATP</name>
        <dbReference type="ChEBI" id="CHEBI:30616"/>
    </ligand>
</feature>
<dbReference type="Pfam" id="PF01171">
    <property type="entry name" value="ATP_bind_3"/>
    <property type="match status" value="1"/>
</dbReference>
<keyword evidence="2" id="KW-0479">Metal-binding</keyword>
<sequence length="342" mass="39033">MVICSKCGKREAAFRRESSGESLCLNCLFREMEDTVLKTIRRYQLIASGDRVGIAVSGGKDSLVLMHMLGLFRRQGKIPRDTYLLAFSVNEGQPFSCFYRMSRVDIVKKIADEYGIEYKTFAFKDIYGYTAADISQGLWSKGKNTHMCTICGVLRRRAMNIIGKQHGLTKIATGHNIDDEAQTVMLNVMGNDLKRFAWFGATPENEVDEDKFIPRIKPLRLLREEEIAIYAYYHGIPLMELECPYVYTNPRYKLKFTLAKMERDNPNIKYSLVSFGDNLSKLVRKGVEPTIHKCKYCGYPSSREVCRVCELFQEAGLLDYLTKMERADKQEEPTSSNASTAS</sequence>
<organism evidence="5 6">
    <name type="scientific">Thermocladium modestius</name>
    <dbReference type="NCBI Taxonomy" id="62609"/>
    <lineage>
        <taxon>Archaea</taxon>
        <taxon>Thermoproteota</taxon>
        <taxon>Thermoprotei</taxon>
        <taxon>Thermoproteales</taxon>
        <taxon>Thermoproteaceae</taxon>
        <taxon>Thermocladium</taxon>
    </lineage>
</organism>
<feature type="binding site" evidence="2">
    <location>
        <position position="297"/>
    </location>
    <ligand>
        <name>Zn(2+)</name>
        <dbReference type="ChEBI" id="CHEBI:29105"/>
        <label>2</label>
    </ligand>
</feature>
<feature type="binding site" evidence="2">
    <location>
        <position position="4"/>
    </location>
    <ligand>
        <name>Zn(2+)</name>
        <dbReference type="ChEBI" id="CHEBI:29105"/>
        <label>1</label>
    </ligand>
</feature>
<feature type="binding site" evidence="3">
    <location>
        <position position="179"/>
    </location>
    <ligand>
        <name>ATP</name>
        <dbReference type="ChEBI" id="CHEBI:30616"/>
    </ligand>
</feature>
<dbReference type="InterPro" id="IPR000541">
    <property type="entry name" value="Ncs6/Tuc1/Ctu1"/>
</dbReference>
<keyword evidence="3" id="KW-0547">Nucleotide-binding</keyword>
<evidence type="ECO:0000256" key="3">
    <source>
        <dbReference type="PIRSR" id="PIRSR004976-51"/>
    </source>
</evidence>
<dbReference type="GO" id="GO:0002143">
    <property type="term" value="P:tRNA wobble position uridine thiolation"/>
    <property type="evidence" value="ECO:0007669"/>
    <property type="project" value="TreeGrafter"/>
</dbReference>
<dbReference type="PANTHER" id="PTHR11807">
    <property type="entry name" value="ATPASES OF THE PP SUPERFAMILY-RELATED"/>
    <property type="match status" value="1"/>
</dbReference>
<reference evidence="5" key="1">
    <citation type="journal article" date="2014" name="Int. J. Syst. Evol. Microbiol.">
        <title>Complete genome sequence of Corynebacterium casei LMG S-19264T (=DSM 44701T), isolated from a smear-ripened cheese.</title>
        <authorList>
            <consortium name="US DOE Joint Genome Institute (JGI-PGF)"/>
            <person name="Walter F."/>
            <person name="Albersmeier A."/>
            <person name="Kalinowski J."/>
            <person name="Ruckert C."/>
        </authorList>
    </citation>
    <scope>NUCLEOTIDE SEQUENCE</scope>
    <source>
        <strain evidence="5">JCM 10088</strain>
    </source>
</reference>
<dbReference type="EMBL" id="BMNL01000004">
    <property type="protein sequence ID" value="GGP22555.1"/>
    <property type="molecule type" value="Genomic_DNA"/>
</dbReference>
<dbReference type="OrthoDB" id="33422at2157"/>
<dbReference type="InterPro" id="IPR014729">
    <property type="entry name" value="Rossmann-like_a/b/a_fold"/>
</dbReference>
<feature type="binding site" evidence="3">
    <location>
        <begin position="55"/>
        <end position="57"/>
    </location>
    <ligand>
        <name>ATP</name>
        <dbReference type="ChEBI" id="CHEBI:30616"/>
    </ligand>
</feature>
<dbReference type="GO" id="GO:0000049">
    <property type="term" value="F:tRNA binding"/>
    <property type="evidence" value="ECO:0007669"/>
    <property type="project" value="InterPro"/>
</dbReference>
<dbReference type="SUPFAM" id="SSF52402">
    <property type="entry name" value="Adenine nucleotide alpha hydrolases-like"/>
    <property type="match status" value="1"/>
</dbReference>
<protein>
    <submittedName>
        <fullName evidence="5">Arginosuccinate synthase</fullName>
    </submittedName>
</protein>
<feature type="binding site" evidence="2">
    <location>
        <position position="24"/>
    </location>
    <ligand>
        <name>Zn(2+)</name>
        <dbReference type="ChEBI" id="CHEBI:29105"/>
        <label>1</label>
    </ligand>
</feature>
<dbReference type="PANTHER" id="PTHR11807:SF12">
    <property type="entry name" value="CYTOPLASMIC TRNA 2-THIOLATION PROTEIN 1"/>
    <property type="match status" value="1"/>
</dbReference>
<gene>
    <name evidence="5" type="ORF">GCM10007981_19090</name>
</gene>